<dbReference type="Gene3D" id="3.30.700.20">
    <property type="entry name" value="Hypothetical protein ph0010, domain 1"/>
    <property type="match status" value="1"/>
</dbReference>
<dbReference type="PANTHER" id="PTHR13016">
    <property type="entry name" value="AMMECR1 HOMOLOG"/>
    <property type="match status" value="1"/>
</dbReference>
<feature type="domain" description="AMMECR1" evidence="1">
    <location>
        <begin position="270"/>
        <end position="451"/>
    </location>
</feature>
<dbReference type="CDD" id="cd07951">
    <property type="entry name" value="ED_3B_N_AMMECR1"/>
    <property type="match status" value="1"/>
</dbReference>
<dbReference type="InterPro" id="IPR027485">
    <property type="entry name" value="AMMECR1_N"/>
</dbReference>
<dbReference type="InterPro" id="IPR023473">
    <property type="entry name" value="AMMECR1"/>
</dbReference>
<dbReference type="Pfam" id="PF02900">
    <property type="entry name" value="LigB"/>
    <property type="match status" value="1"/>
</dbReference>
<name>A0AA45WSF9_9CLOT</name>
<accession>A0AA45WSF9</accession>
<protein>
    <submittedName>
        <fullName evidence="2">Uncharacterized protein, PH0010 family/AmmeMemoRadiSam system protein A</fullName>
    </submittedName>
</protein>
<dbReference type="SUPFAM" id="SSF53213">
    <property type="entry name" value="LigB-like"/>
    <property type="match status" value="1"/>
</dbReference>
<evidence type="ECO:0000313" key="3">
    <source>
        <dbReference type="Proteomes" id="UP001158066"/>
    </source>
</evidence>
<dbReference type="InterPro" id="IPR027623">
    <property type="entry name" value="AmmeMemoSam_A"/>
</dbReference>
<proteinExistence type="predicted"/>
<dbReference type="NCBIfam" id="TIGR04335">
    <property type="entry name" value="AmmeMemoSam_A"/>
    <property type="match status" value="1"/>
</dbReference>
<dbReference type="PROSITE" id="PS51112">
    <property type="entry name" value="AMMECR1"/>
    <property type="match status" value="1"/>
</dbReference>
<comment type="caution">
    <text evidence="2">The sequence shown here is derived from an EMBL/GenBank/DDBJ whole genome shotgun (WGS) entry which is preliminary data.</text>
</comment>
<dbReference type="Gene3D" id="3.40.830.10">
    <property type="entry name" value="LigB-like"/>
    <property type="match status" value="1"/>
</dbReference>
<dbReference type="Pfam" id="PF01871">
    <property type="entry name" value="AMMECR1"/>
    <property type="match status" value="1"/>
</dbReference>
<organism evidence="2 3">
    <name type="scientific">Anoxynatronum buryatiense</name>
    <dbReference type="NCBI Taxonomy" id="489973"/>
    <lineage>
        <taxon>Bacteria</taxon>
        <taxon>Bacillati</taxon>
        <taxon>Bacillota</taxon>
        <taxon>Clostridia</taxon>
        <taxon>Eubacteriales</taxon>
        <taxon>Clostridiaceae</taxon>
        <taxon>Anoxynatronum</taxon>
    </lineage>
</organism>
<dbReference type="RefSeq" id="WP_283407397.1">
    <property type="nucleotide sequence ID" value="NZ_FXUF01000001.1"/>
</dbReference>
<keyword evidence="3" id="KW-1185">Reference proteome</keyword>
<dbReference type="InterPro" id="IPR002733">
    <property type="entry name" value="AMMECR1_domain"/>
</dbReference>
<reference evidence="2" key="1">
    <citation type="submission" date="2017-05" db="EMBL/GenBank/DDBJ databases">
        <authorList>
            <person name="Varghese N."/>
            <person name="Submissions S."/>
        </authorList>
    </citation>
    <scope>NUCLEOTIDE SEQUENCE</scope>
    <source>
        <strain evidence="2">Su22</strain>
    </source>
</reference>
<dbReference type="InterPro" id="IPR004183">
    <property type="entry name" value="Xdiol_dOase_suB"/>
</dbReference>
<sequence>MPPIIGTAFLPHPPIIIPAIGKGEEILAHKTLKGIEQIASIISDLEIDTIVVLTPHGTTNQQPVTVNGGQPLSGNLGTFGHAEVELHYQNNLELVQVLVSALQNEGFYLEKTIMPLDHGAVVPLFFIGQQPAVNIYNIRLIHMAVNSIDYNEVFCMGKIMGAVLHSHALKVLILASGDLSHRLKETGPYGYHPAGPVFDQKVAESFKNNRLDDLSSIPGDLMQLAGQCGLGPFIMATGMMNHLEIETTLFSYEAPFGVGYLCGMAVVKAQLVHPAVWLATEAVKHWLTKKVKLDINRALKAEKSLQKSEFWMEARQRQAGVFVSLHHEGILRGCIGTIQATTGCIGEEIIMNAIQSATSDPRFSPLSLEELEGLEVKVDVLGDMELVTDDMELNVQKYGIMVESGYKRGVLLPALEGINSVEQQLSIVLEKAGILQGESYVLKRFIVSRYQ</sequence>
<dbReference type="GO" id="GO:0016702">
    <property type="term" value="F:oxidoreductase activity, acting on single donors with incorporation of molecular oxygen, incorporation of two atoms of oxygen"/>
    <property type="evidence" value="ECO:0007669"/>
    <property type="project" value="UniProtKB-ARBA"/>
</dbReference>
<dbReference type="EMBL" id="FXUF01000001">
    <property type="protein sequence ID" value="SMP37889.1"/>
    <property type="molecule type" value="Genomic_DNA"/>
</dbReference>
<gene>
    <name evidence="2" type="ORF">SAMN06296020_10129</name>
</gene>
<evidence type="ECO:0000259" key="1">
    <source>
        <dbReference type="PROSITE" id="PS51112"/>
    </source>
</evidence>
<dbReference type="Gene3D" id="3.30.1490.150">
    <property type="entry name" value="Hypothetical protein ph0010, domain 2"/>
    <property type="match status" value="1"/>
</dbReference>
<dbReference type="PANTHER" id="PTHR13016:SF0">
    <property type="entry name" value="AMME SYNDROME CANDIDATE GENE 1 PROTEIN"/>
    <property type="match status" value="1"/>
</dbReference>
<dbReference type="InterPro" id="IPR036071">
    <property type="entry name" value="AMMECR1_dom_sf"/>
</dbReference>
<dbReference type="AlphaFoldDB" id="A0AA45WSF9"/>
<dbReference type="GO" id="GO:0008198">
    <property type="term" value="F:ferrous iron binding"/>
    <property type="evidence" value="ECO:0007669"/>
    <property type="project" value="InterPro"/>
</dbReference>
<dbReference type="SUPFAM" id="SSF143447">
    <property type="entry name" value="AMMECR1-like"/>
    <property type="match status" value="1"/>
</dbReference>
<evidence type="ECO:0000313" key="2">
    <source>
        <dbReference type="EMBL" id="SMP37889.1"/>
    </source>
</evidence>
<dbReference type="Proteomes" id="UP001158066">
    <property type="component" value="Unassembled WGS sequence"/>
</dbReference>